<name>A0A6P7GC97_DIAVI</name>
<dbReference type="AlphaFoldDB" id="A0A6P7GC97"/>
<feature type="transmembrane region" description="Helical" evidence="2">
    <location>
        <begin position="82"/>
        <end position="99"/>
    </location>
</feature>
<keyword evidence="2" id="KW-0472">Membrane</keyword>
<protein>
    <submittedName>
        <fullName evidence="3">Uncharacterized protein LOC114337919</fullName>
    </submittedName>
</protein>
<gene>
    <name evidence="3" type="primary">LOC114337919</name>
</gene>
<keyword evidence="2" id="KW-0812">Transmembrane</keyword>
<evidence type="ECO:0000256" key="1">
    <source>
        <dbReference type="SAM" id="MobiDB-lite"/>
    </source>
</evidence>
<feature type="transmembrane region" description="Helical" evidence="2">
    <location>
        <begin position="15"/>
        <end position="37"/>
    </location>
</feature>
<dbReference type="RefSeq" id="XP_028144297.1">
    <property type="nucleotide sequence ID" value="XM_028288496.1"/>
</dbReference>
<feature type="transmembrane region" description="Helical" evidence="2">
    <location>
        <begin position="147"/>
        <end position="165"/>
    </location>
</feature>
<accession>A0A6P7GC97</accession>
<keyword evidence="2" id="KW-1133">Transmembrane helix</keyword>
<reference evidence="3" key="1">
    <citation type="submission" date="2025-08" db="UniProtKB">
        <authorList>
            <consortium name="RefSeq"/>
        </authorList>
    </citation>
    <scope>IDENTIFICATION</scope>
</reference>
<feature type="compositionally biased region" description="Polar residues" evidence="1">
    <location>
        <begin position="226"/>
        <end position="244"/>
    </location>
</feature>
<dbReference type="FunCoup" id="A0A6P7GC97">
    <property type="interactions" value="1"/>
</dbReference>
<feature type="transmembrane region" description="Helical" evidence="2">
    <location>
        <begin position="171"/>
        <end position="190"/>
    </location>
</feature>
<feature type="transmembrane region" description="Helical" evidence="2">
    <location>
        <begin position="119"/>
        <end position="140"/>
    </location>
</feature>
<evidence type="ECO:0000313" key="3">
    <source>
        <dbReference type="RefSeq" id="XP_028144297.1"/>
    </source>
</evidence>
<organism evidence="3">
    <name type="scientific">Diabrotica virgifera virgifera</name>
    <name type="common">western corn rootworm</name>
    <dbReference type="NCBI Taxonomy" id="50390"/>
    <lineage>
        <taxon>Eukaryota</taxon>
        <taxon>Metazoa</taxon>
        <taxon>Ecdysozoa</taxon>
        <taxon>Arthropoda</taxon>
        <taxon>Hexapoda</taxon>
        <taxon>Insecta</taxon>
        <taxon>Pterygota</taxon>
        <taxon>Neoptera</taxon>
        <taxon>Endopterygota</taxon>
        <taxon>Coleoptera</taxon>
        <taxon>Polyphaga</taxon>
        <taxon>Cucujiformia</taxon>
        <taxon>Chrysomeloidea</taxon>
        <taxon>Chrysomelidae</taxon>
        <taxon>Galerucinae</taxon>
        <taxon>Diabroticina</taxon>
        <taxon>Diabroticites</taxon>
        <taxon>Diabrotica</taxon>
    </lineage>
</organism>
<proteinExistence type="predicted"/>
<evidence type="ECO:0000256" key="2">
    <source>
        <dbReference type="SAM" id="Phobius"/>
    </source>
</evidence>
<feature type="region of interest" description="Disordered" evidence="1">
    <location>
        <begin position="210"/>
        <end position="258"/>
    </location>
</feature>
<sequence length="281" mass="31019">MALTPLQIILGKTAAIIGAVQGFAWWGMALACVIVYYDGTEIPKDDPTNFSQLLSRGLQLSYLVKNSEVGTSDQRVIQASDLIILAWMYLFASIVWIVISIDQFLAIHWNKSRQSTLMISWGTLTICISVVDLVFSSLLLRDFINCSTSNLACHVIIGTVMTIAARGYTLWLLNCVLAISTILSGVNIITREKILKSSMYGVEIPRAKATPSQTNTLEHNPRQLHENSNYSPQPSSNGYRQPQNLEPPAHSLGPYPHSPSLNSVATTGFSAQLRNGNRFNY</sequence>
<dbReference type="InParanoid" id="A0A6P7GC97"/>